<feature type="region of interest" description="Disordered" evidence="1">
    <location>
        <begin position="188"/>
        <end position="207"/>
    </location>
</feature>
<sequence>MQDLTPAGEDQRCTSVRSSSSSSSIRLSNSGVKPLTAIKPQQDASSRPPSAVSTHSTVILSNPDTRSARGSRSSMVPDTDVASSWTTRDSDRIEHGYGPVLEAFVSMTKTLQNLVVALEAGARVLTPEQFLRMIEAKARKENSAMLQGQNLTSHRPAEDDAQQPSLAEEQKRQQQLYRMVAAASSAVSSSSSFEPAMPQPKPKKRSRVKRLLKSMFNSKRPEQLAASYQPPIRTSEDNILYMGPPERDPLPSELPSHLVFVAPPPKTKPFSTISFSLSSLRLHALQSNSNSTTHLSVDTSMDDGDTCSYNSDDTDEIRHQIAAPPVVISGGSHYGLPPSMGAIASDIPVYGVRLSACDGARTLYESERERLEDEERRFWAEFEGKDRKMVQQQRRGSRQHGRVVLLDMDDLEANVSIIEEFLVKGSSKE</sequence>
<evidence type="ECO:0000313" key="3">
    <source>
        <dbReference type="Proteomes" id="UP000696485"/>
    </source>
</evidence>
<proteinExistence type="predicted"/>
<evidence type="ECO:0000256" key="1">
    <source>
        <dbReference type="SAM" id="MobiDB-lite"/>
    </source>
</evidence>
<feature type="compositionally biased region" description="Low complexity" evidence="1">
    <location>
        <begin position="15"/>
        <end position="30"/>
    </location>
</feature>
<feature type="region of interest" description="Disordered" evidence="1">
    <location>
        <begin position="145"/>
        <end position="180"/>
    </location>
</feature>
<name>A0A9P5SMT0_9FUNG</name>
<reference evidence="2" key="1">
    <citation type="journal article" date="2020" name="Fungal Divers.">
        <title>Resolving the Mortierellaceae phylogeny through synthesis of multi-gene phylogenetics and phylogenomics.</title>
        <authorList>
            <person name="Vandepol N."/>
            <person name="Liber J."/>
            <person name="Desiro A."/>
            <person name="Na H."/>
            <person name="Kennedy M."/>
            <person name="Barry K."/>
            <person name="Grigoriev I.V."/>
            <person name="Miller A.N."/>
            <person name="O'Donnell K."/>
            <person name="Stajich J.E."/>
            <person name="Bonito G."/>
        </authorList>
    </citation>
    <scope>NUCLEOTIDE SEQUENCE</scope>
    <source>
        <strain evidence="2">NVP1</strain>
    </source>
</reference>
<dbReference type="Proteomes" id="UP000696485">
    <property type="component" value="Unassembled WGS sequence"/>
</dbReference>
<comment type="caution">
    <text evidence="2">The sequence shown here is derived from an EMBL/GenBank/DDBJ whole genome shotgun (WGS) entry which is preliminary data.</text>
</comment>
<accession>A0A9P5SMT0</accession>
<evidence type="ECO:0000313" key="2">
    <source>
        <dbReference type="EMBL" id="KAF9331971.1"/>
    </source>
</evidence>
<feature type="region of interest" description="Disordered" evidence="1">
    <location>
        <begin position="1"/>
        <end position="83"/>
    </location>
</feature>
<organism evidence="2 3">
    <name type="scientific">Podila minutissima</name>
    <dbReference type="NCBI Taxonomy" id="64525"/>
    <lineage>
        <taxon>Eukaryota</taxon>
        <taxon>Fungi</taxon>
        <taxon>Fungi incertae sedis</taxon>
        <taxon>Mucoromycota</taxon>
        <taxon>Mortierellomycotina</taxon>
        <taxon>Mortierellomycetes</taxon>
        <taxon>Mortierellales</taxon>
        <taxon>Mortierellaceae</taxon>
        <taxon>Podila</taxon>
    </lineage>
</organism>
<dbReference type="EMBL" id="JAAAUY010000290">
    <property type="protein sequence ID" value="KAF9331971.1"/>
    <property type="molecule type" value="Genomic_DNA"/>
</dbReference>
<gene>
    <name evidence="2" type="ORF">BG006_005176</name>
</gene>
<dbReference type="AlphaFoldDB" id="A0A9P5SMT0"/>
<protein>
    <submittedName>
        <fullName evidence="2">Uncharacterized protein</fullName>
    </submittedName>
</protein>
<keyword evidence="3" id="KW-1185">Reference proteome</keyword>
<feature type="compositionally biased region" description="Polar residues" evidence="1">
    <location>
        <begin position="42"/>
        <end position="83"/>
    </location>
</feature>